<evidence type="ECO:0000313" key="1">
    <source>
        <dbReference type="EMBL" id="THU87581.1"/>
    </source>
</evidence>
<sequence>MYKRSAAAYVNSASVARQLYLSPNLPKYTQHLLNLETDGKEVNVEDDVDDGVIQETIQTQIDRIEVIDQEDPEVNEDDDEPMGAVLGRRKVGGKKGAISAVIARDRKYLSHFLATSKCRRIPWDDIFLVMLISPAVAE</sequence>
<evidence type="ECO:0000313" key="2">
    <source>
        <dbReference type="Proteomes" id="UP000297245"/>
    </source>
</evidence>
<gene>
    <name evidence="1" type="ORF">K435DRAFT_804191</name>
</gene>
<dbReference type="AlphaFoldDB" id="A0A4S8LFG3"/>
<accession>A0A4S8LFG3</accession>
<name>A0A4S8LFG3_DENBC</name>
<protein>
    <submittedName>
        <fullName evidence="1">Uncharacterized protein</fullName>
    </submittedName>
</protein>
<dbReference type="EMBL" id="ML179444">
    <property type="protein sequence ID" value="THU87581.1"/>
    <property type="molecule type" value="Genomic_DNA"/>
</dbReference>
<organism evidence="1 2">
    <name type="scientific">Dendrothele bispora (strain CBS 962.96)</name>
    <dbReference type="NCBI Taxonomy" id="1314807"/>
    <lineage>
        <taxon>Eukaryota</taxon>
        <taxon>Fungi</taxon>
        <taxon>Dikarya</taxon>
        <taxon>Basidiomycota</taxon>
        <taxon>Agaricomycotina</taxon>
        <taxon>Agaricomycetes</taxon>
        <taxon>Agaricomycetidae</taxon>
        <taxon>Agaricales</taxon>
        <taxon>Agaricales incertae sedis</taxon>
        <taxon>Dendrothele</taxon>
    </lineage>
</organism>
<reference evidence="1 2" key="1">
    <citation type="journal article" date="2019" name="Nat. Ecol. Evol.">
        <title>Megaphylogeny resolves global patterns of mushroom evolution.</title>
        <authorList>
            <person name="Varga T."/>
            <person name="Krizsan K."/>
            <person name="Foldi C."/>
            <person name="Dima B."/>
            <person name="Sanchez-Garcia M."/>
            <person name="Sanchez-Ramirez S."/>
            <person name="Szollosi G.J."/>
            <person name="Szarkandi J.G."/>
            <person name="Papp V."/>
            <person name="Albert L."/>
            <person name="Andreopoulos W."/>
            <person name="Angelini C."/>
            <person name="Antonin V."/>
            <person name="Barry K.W."/>
            <person name="Bougher N.L."/>
            <person name="Buchanan P."/>
            <person name="Buyck B."/>
            <person name="Bense V."/>
            <person name="Catcheside P."/>
            <person name="Chovatia M."/>
            <person name="Cooper J."/>
            <person name="Damon W."/>
            <person name="Desjardin D."/>
            <person name="Finy P."/>
            <person name="Geml J."/>
            <person name="Haridas S."/>
            <person name="Hughes K."/>
            <person name="Justo A."/>
            <person name="Karasinski D."/>
            <person name="Kautmanova I."/>
            <person name="Kiss B."/>
            <person name="Kocsube S."/>
            <person name="Kotiranta H."/>
            <person name="LaButti K.M."/>
            <person name="Lechner B.E."/>
            <person name="Liimatainen K."/>
            <person name="Lipzen A."/>
            <person name="Lukacs Z."/>
            <person name="Mihaltcheva S."/>
            <person name="Morgado L.N."/>
            <person name="Niskanen T."/>
            <person name="Noordeloos M.E."/>
            <person name="Ohm R.A."/>
            <person name="Ortiz-Santana B."/>
            <person name="Ovrebo C."/>
            <person name="Racz N."/>
            <person name="Riley R."/>
            <person name="Savchenko A."/>
            <person name="Shiryaev A."/>
            <person name="Soop K."/>
            <person name="Spirin V."/>
            <person name="Szebenyi C."/>
            <person name="Tomsovsky M."/>
            <person name="Tulloss R.E."/>
            <person name="Uehling J."/>
            <person name="Grigoriev I.V."/>
            <person name="Vagvolgyi C."/>
            <person name="Papp T."/>
            <person name="Martin F.M."/>
            <person name="Miettinen O."/>
            <person name="Hibbett D.S."/>
            <person name="Nagy L.G."/>
        </authorList>
    </citation>
    <scope>NUCLEOTIDE SEQUENCE [LARGE SCALE GENOMIC DNA]</scope>
    <source>
        <strain evidence="1 2">CBS 962.96</strain>
    </source>
</reference>
<dbReference type="Proteomes" id="UP000297245">
    <property type="component" value="Unassembled WGS sequence"/>
</dbReference>
<proteinExistence type="predicted"/>
<keyword evidence="2" id="KW-1185">Reference proteome</keyword>